<dbReference type="InterPro" id="IPR043129">
    <property type="entry name" value="ATPase_NBD"/>
</dbReference>
<evidence type="ECO:0000313" key="1">
    <source>
        <dbReference type="EMBL" id="OHW62692.1"/>
    </source>
</evidence>
<dbReference type="AlphaFoldDB" id="A0A1S1V7Y2"/>
<name>A0A1S1V7Y2_9FIRM</name>
<dbReference type="EMBL" id="MKIE01000002">
    <property type="protein sequence ID" value="OHW62692.1"/>
    <property type="molecule type" value="Genomic_DNA"/>
</dbReference>
<dbReference type="InterPro" id="IPR050696">
    <property type="entry name" value="FtsA/MreB"/>
</dbReference>
<dbReference type="PANTHER" id="PTHR32432:SF3">
    <property type="entry name" value="ETHANOLAMINE UTILIZATION PROTEIN EUTJ"/>
    <property type="match status" value="1"/>
</dbReference>
<dbReference type="PANTHER" id="PTHR32432">
    <property type="entry name" value="CELL DIVISION PROTEIN FTSA-RELATED"/>
    <property type="match status" value="1"/>
</dbReference>
<dbReference type="Gene3D" id="3.30.1490.300">
    <property type="match status" value="1"/>
</dbReference>
<dbReference type="Proteomes" id="UP000180254">
    <property type="component" value="Unassembled WGS sequence"/>
</dbReference>
<keyword evidence="2" id="KW-1185">Reference proteome</keyword>
<reference evidence="1 2" key="1">
    <citation type="submission" date="2016-09" db="EMBL/GenBank/DDBJ databases">
        <title>Genome sequence of Eubacterium angustum.</title>
        <authorList>
            <person name="Poehlein A."/>
            <person name="Daniel R."/>
        </authorList>
    </citation>
    <scope>NUCLEOTIDE SEQUENCE [LARGE SCALE GENOMIC DNA]</scope>
    <source>
        <strain evidence="1 2">DSM 1989</strain>
    </source>
</reference>
<dbReference type="InterPro" id="IPR005883">
    <property type="entry name" value="PilM"/>
</dbReference>
<proteinExistence type="predicted"/>
<gene>
    <name evidence="1" type="ORF">EUAN_04760</name>
</gene>
<organism evidence="1 2">
    <name type="scientific">Andreesenia angusta</name>
    <dbReference type="NCBI Taxonomy" id="39480"/>
    <lineage>
        <taxon>Bacteria</taxon>
        <taxon>Bacillati</taxon>
        <taxon>Bacillota</taxon>
        <taxon>Tissierellia</taxon>
        <taxon>Tissierellales</taxon>
        <taxon>Gottschalkiaceae</taxon>
        <taxon>Andreesenia</taxon>
    </lineage>
</organism>
<sequence>MNIFSRISKKPLVGIDIGEDSIKLVEGFSDTANVYVKNFAAVRTPANSFVNGNIVNLDAMAGAIKTALKENGFGSSRYSFTIDSSDILDRYIEVPAVDKKQVAKILDFEIPQQLPIVLSEHVIQTRIVEQTNTKEVKKSTALVVAMNKNMAASYLELSKLMGGAPHALDTIYDGMDKLLSEKLYINHKDRLAGKTVAVLDIGYSTVNINMFKNSNFIFNRIVEYGSKDIDMNIANLFNMELIEAKERKEHMGNINEEPLDLDSAESMVSTAVKSSVDKWATEINKVFKYFVTREYGNTVDAIYLYGGGSRISGLDRYLEDYFEIPTSHLKQMSNVVNESKGGEIPLDLYLNALTALIRLV</sequence>
<dbReference type="Gene3D" id="3.30.420.40">
    <property type="match status" value="2"/>
</dbReference>
<dbReference type="OrthoDB" id="5291956at2"/>
<dbReference type="Pfam" id="PF11104">
    <property type="entry name" value="PilM_2"/>
    <property type="match status" value="1"/>
</dbReference>
<dbReference type="PIRSF" id="PIRSF019169">
    <property type="entry name" value="PilM"/>
    <property type="match status" value="1"/>
</dbReference>
<comment type="caution">
    <text evidence="1">The sequence shown here is derived from an EMBL/GenBank/DDBJ whole genome shotgun (WGS) entry which is preliminary data.</text>
</comment>
<dbReference type="STRING" id="39480.EUAN_04760"/>
<dbReference type="RefSeq" id="WP_071061322.1">
    <property type="nucleotide sequence ID" value="NZ_MKIE01000002.1"/>
</dbReference>
<accession>A0A1S1V7Y2</accession>
<dbReference type="CDD" id="cd24049">
    <property type="entry name" value="ASKHA_NBD_PilM"/>
    <property type="match status" value="1"/>
</dbReference>
<evidence type="ECO:0000313" key="2">
    <source>
        <dbReference type="Proteomes" id="UP000180254"/>
    </source>
</evidence>
<dbReference type="SUPFAM" id="SSF53067">
    <property type="entry name" value="Actin-like ATPase domain"/>
    <property type="match status" value="2"/>
</dbReference>
<protein>
    <submittedName>
        <fullName evidence="1">Competence protein A</fullName>
    </submittedName>
</protein>